<comment type="caution">
    <text evidence="2">The sequence shown here is derived from an EMBL/GenBank/DDBJ whole genome shotgun (WGS) entry which is preliminary data.</text>
</comment>
<accession>A0A9X5B4E8</accession>
<dbReference type="SUPFAM" id="SSF109604">
    <property type="entry name" value="HD-domain/PDEase-like"/>
    <property type="match status" value="1"/>
</dbReference>
<feature type="domain" description="HD-GYP" evidence="1">
    <location>
        <begin position="123"/>
        <end position="319"/>
    </location>
</feature>
<dbReference type="AlphaFoldDB" id="A0A9X5B4E8"/>
<dbReference type="GO" id="GO:0008081">
    <property type="term" value="F:phosphoric diester hydrolase activity"/>
    <property type="evidence" value="ECO:0007669"/>
    <property type="project" value="UniProtKB-ARBA"/>
</dbReference>
<dbReference type="Pfam" id="PF13487">
    <property type="entry name" value="HD_5"/>
    <property type="match status" value="1"/>
</dbReference>
<dbReference type="PROSITE" id="PS51832">
    <property type="entry name" value="HD_GYP"/>
    <property type="match status" value="1"/>
</dbReference>
<dbReference type="InterPro" id="IPR037522">
    <property type="entry name" value="HD_GYP_dom"/>
</dbReference>
<organism evidence="2 3">
    <name type="scientific">Vreelandella halophila</name>
    <dbReference type="NCBI Taxonomy" id="86177"/>
    <lineage>
        <taxon>Bacteria</taxon>
        <taxon>Pseudomonadati</taxon>
        <taxon>Pseudomonadota</taxon>
        <taxon>Gammaproteobacteria</taxon>
        <taxon>Oceanospirillales</taxon>
        <taxon>Halomonadaceae</taxon>
        <taxon>Vreelandella</taxon>
    </lineage>
</organism>
<dbReference type="InterPro" id="IPR003607">
    <property type="entry name" value="HD/PDEase_dom"/>
</dbReference>
<evidence type="ECO:0000259" key="1">
    <source>
        <dbReference type="PROSITE" id="PS51832"/>
    </source>
</evidence>
<proteinExistence type="predicted"/>
<dbReference type="PANTHER" id="PTHR43155">
    <property type="entry name" value="CYCLIC DI-GMP PHOSPHODIESTERASE PA4108-RELATED"/>
    <property type="match status" value="1"/>
</dbReference>
<dbReference type="Gene3D" id="1.10.3210.10">
    <property type="entry name" value="Hypothetical protein af1432"/>
    <property type="match status" value="1"/>
</dbReference>
<dbReference type="PANTHER" id="PTHR43155:SF2">
    <property type="entry name" value="CYCLIC DI-GMP PHOSPHODIESTERASE PA4108"/>
    <property type="match status" value="1"/>
</dbReference>
<gene>
    <name evidence="2" type="ORF">GLW01_05790</name>
</gene>
<keyword evidence="3" id="KW-1185">Reference proteome</keyword>
<evidence type="ECO:0000313" key="2">
    <source>
        <dbReference type="EMBL" id="MYL26305.1"/>
    </source>
</evidence>
<sequence length="383" mass="42953">MMNKDSVLMSQPVQVAPDLLEVGRPLLWPLYSASDRQLAPQGHVIQTEGECARFRAQGYYHPPERLEEVLISEAAAVDSLNPIDPFTEYGFLLVSLERALDALARGQKDARQRLMDLVQRVRLAGMSNPEACLALIHVYAARPSVHEQTLFYAFLCWFVGSELGYEEEALQQLVAAALSANIALMPFQDRLNASRNTLSDQQRAIIRRHPERSAEVLAAAGVADEPIITAIRQHHEEWDGSGYPNGLRAKAISQPARILAMAERYVALITRRAYRERYRTDDALRYLLDVARQDPNKAHYRALYNTLTIHPPGALVQLRNGETAVVAKRALGERPLEMLCVANPQGHFYLDPILRRDDGTHSLIEQTVVTEPRPSLDLARLLG</sequence>
<dbReference type="Proteomes" id="UP000460751">
    <property type="component" value="Unassembled WGS sequence"/>
</dbReference>
<dbReference type="EMBL" id="WMEX01000003">
    <property type="protein sequence ID" value="MYL26305.1"/>
    <property type="molecule type" value="Genomic_DNA"/>
</dbReference>
<evidence type="ECO:0000313" key="3">
    <source>
        <dbReference type="Proteomes" id="UP000460751"/>
    </source>
</evidence>
<name>A0A9X5B4E8_9GAMM</name>
<protein>
    <submittedName>
        <fullName evidence="2">HD domain-containing protein</fullName>
    </submittedName>
</protein>
<reference evidence="2 3" key="1">
    <citation type="submission" date="2019-11" db="EMBL/GenBank/DDBJ databases">
        <title>Genome sequences of 17 halophilic strains isolated from different environments.</title>
        <authorList>
            <person name="Furrow R.E."/>
        </authorList>
    </citation>
    <scope>NUCLEOTIDE SEQUENCE [LARGE SCALE GENOMIC DNA]</scope>
    <source>
        <strain evidence="2 3">22507_15_FS</strain>
    </source>
</reference>
<dbReference type="CDD" id="cd00077">
    <property type="entry name" value="HDc"/>
    <property type="match status" value="1"/>
</dbReference>